<dbReference type="Proteomes" id="UP000663852">
    <property type="component" value="Unassembled WGS sequence"/>
</dbReference>
<dbReference type="PRINTS" id="PR00385">
    <property type="entry name" value="P450"/>
</dbReference>
<comment type="cofactor">
    <cofactor evidence="1 9">
        <name>heme</name>
        <dbReference type="ChEBI" id="CHEBI:30413"/>
    </cofactor>
</comment>
<dbReference type="GO" id="GO:0016705">
    <property type="term" value="F:oxidoreductase activity, acting on paired donors, with incorporation or reduction of molecular oxygen"/>
    <property type="evidence" value="ECO:0007669"/>
    <property type="project" value="InterPro"/>
</dbReference>
<keyword evidence="5 10" id="KW-0560">Oxidoreductase</keyword>
<dbReference type="Gene3D" id="1.10.630.10">
    <property type="entry name" value="Cytochrome P450"/>
    <property type="match status" value="1"/>
</dbReference>
<comment type="similarity">
    <text evidence="2 10">Belongs to the cytochrome P450 family.</text>
</comment>
<keyword evidence="11" id="KW-0812">Transmembrane</keyword>
<feature type="binding site" description="axial binding residue" evidence="9">
    <location>
        <position position="481"/>
    </location>
    <ligand>
        <name>heme</name>
        <dbReference type="ChEBI" id="CHEBI:30413"/>
    </ligand>
    <ligandPart>
        <name>Fe</name>
        <dbReference type="ChEBI" id="CHEBI:18248"/>
    </ligandPart>
</feature>
<dbReference type="EMBL" id="CAJNOJ010000232">
    <property type="protein sequence ID" value="CAF1318199.1"/>
    <property type="molecule type" value="Genomic_DNA"/>
</dbReference>
<sequence length="541" mass="63052">MLLLTSILLTLLLIIIVAYLWHIRKAYDFFIKLNIPGPPPTLFFGNFLDIIRSKRLSLSIHEWTKKYGRIYGYYEGHTPILVVSDPDVLQDVFIKSFSNFHSRRLFPLADPTDKSVNMITAMGLRWKRQRFIINPTFSSSKLKQMTPLVHRSVHVLTQKLSEECRKGQPFDISTYFKRFTMDTIWSCGFGIDTDMQNNTANPYLVYSQQVFGDRMQLRLFAVLTIFITELRALWRTLHMSISHSKHWLRYHIPLTQYFIEENPATWIISQARRMIKKQQEIGRTSRVDLLQLMLESASNEECIRDGLASNATNEQPEIEPPLVRKLTTHEIASNIFLFMIAGYETTSTALSYVSYVLATHPHEQLTLQHHIDTYFNPEHEDEMPSYDILSQMNYLDMFIRETLRMYPIAPIVINRQSTEAFDLKGVGVVPVGTRIAVDIYNLHFDAELWGPVDPHTFYPERFETKRHSMAWIPFGAGPRNCVGMRFALMEMKMVLVRLLKTYSVIDCGEKTHGSFENLKENFVIAPRDTIVRLQRRDEVHL</sequence>
<accession>A0A815F349</accession>
<keyword evidence="11" id="KW-1133">Transmembrane helix</keyword>
<evidence type="ECO:0000256" key="2">
    <source>
        <dbReference type="ARBA" id="ARBA00010617"/>
    </source>
</evidence>
<evidence type="ECO:0000256" key="1">
    <source>
        <dbReference type="ARBA" id="ARBA00001971"/>
    </source>
</evidence>
<evidence type="ECO:0000256" key="8">
    <source>
        <dbReference type="ARBA" id="ARBA00043906"/>
    </source>
</evidence>
<dbReference type="Pfam" id="PF00067">
    <property type="entry name" value="p450"/>
    <property type="match status" value="1"/>
</dbReference>
<name>A0A815F349_ADIRI</name>
<evidence type="ECO:0000256" key="9">
    <source>
        <dbReference type="PIRSR" id="PIRSR602401-1"/>
    </source>
</evidence>
<keyword evidence="11" id="KW-0472">Membrane</keyword>
<evidence type="ECO:0000256" key="11">
    <source>
        <dbReference type="SAM" id="Phobius"/>
    </source>
</evidence>
<feature type="transmembrane region" description="Helical" evidence="11">
    <location>
        <begin position="6"/>
        <end position="23"/>
    </location>
</feature>
<keyword evidence="6 9" id="KW-0408">Iron</keyword>
<evidence type="ECO:0000256" key="4">
    <source>
        <dbReference type="ARBA" id="ARBA00022723"/>
    </source>
</evidence>
<reference evidence="12" key="1">
    <citation type="submission" date="2021-02" db="EMBL/GenBank/DDBJ databases">
        <authorList>
            <person name="Nowell W R."/>
        </authorList>
    </citation>
    <scope>NUCLEOTIDE SEQUENCE</scope>
</reference>
<dbReference type="PANTHER" id="PTHR24302">
    <property type="entry name" value="CYTOCHROME P450 FAMILY 3"/>
    <property type="match status" value="1"/>
</dbReference>
<keyword evidence="7 10" id="KW-0503">Monooxygenase</keyword>
<proteinExistence type="inferred from homology"/>
<gene>
    <name evidence="12" type="ORF">EDS130_LOCUS31518</name>
    <name evidence="13" type="ORF">XAT740_LOCUS45416</name>
</gene>
<keyword evidence="4 9" id="KW-0479">Metal-binding</keyword>
<evidence type="ECO:0000313" key="14">
    <source>
        <dbReference type="Proteomes" id="UP000663828"/>
    </source>
</evidence>
<evidence type="ECO:0000313" key="15">
    <source>
        <dbReference type="Proteomes" id="UP000663852"/>
    </source>
</evidence>
<dbReference type="InterPro" id="IPR050705">
    <property type="entry name" value="Cytochrome_P450_3A"/>
</dbReference>
<dbReference type="AlphaFoldDB" id="A0A815F349"/>
<evidence type="ECO:0000313" key="12">
    <source>
        <dbReference type="EMBL" id="CAF1318199.1"/>
    </source>
</evidence>
<keyword evidence="3 9" id="KW-0349">Heme</keyword>
<keyword evidence="14" id="KW-1185">Reference proteome</keyword>
<dbReference type="GO" id="GO:0005506">
    <property type="term" value="F:iron ion binding"/>
    <property type="evidence" value="ECO:0007669"/>
    <property type="project" value="InterPro"/>
</dbReference>
<dbReference type="InterPro" id="IPR036396">
    <property type="entry name" value="Cyt_P450_sf"/>
</dbReference>
<dbReference type="Proteomes" id="UP000663828">
    <property type="component" value="Unassembled WGS sequence"/>
</dbReference>
<dbReference type="InterPro" id="IPR017972">
    <property type="entry name" value="Cyt_P450_CS"/>
</dbReference>
<dbReference type="InterPro" id="IPR002401">
    <property type="entry name" value="Cyt_P450_E_grp-I"/>
</dbReference>
<evidence type="ECO:0000256" key="7">
    <source>
        <dbReference type="ARBA" id="ARBA00023033"/>
    </source>
</evidence>
<dbReference type="OrthoDB" id="2789670at2759"/>
<dbReference type="InterPro" id="IPR001128">
    <property type="entry name" value="Cyt_P450"/>
</dbReference>
<evidence type="ECO:0008006" key="16">
    <source>
        <dbReference type="Google" id="ProtNLM"/>
    </source>
</evidence>
<dbReference type="EMBL" id="CAJNOR010005924">
    <property type="protein sequence ID" value="CAF1580194.1"/>
    <property type="molecule type" value="Genomic_DNA"/>
</dbReference>
<evidence type="ECO:0000256" key="5">
    <source>
        <dbReference type="ARBA" id="ARBA00023002"/>
    </source>
</evidence>
<dbReference type="PRINTS" id="PR00463">
    <property type="entry name" value="EP450I"/>
</dbReference>
<dbReference type="CDD" id="cd11055">
    <property type="entry name" value="CYP3A-like"/>
    <property type="match status" value="1"/>
</dbReference>
<protein>
    <recommendedName>
        <fullName evidence="16">Cytochrome P450</fullName>
    </recommendedName>
</protein>
<dbReference type="PANTHER" id="PTHR24302:SF15">
    <property type="entry name" value="FATTY-ACID PEROXYGENASE"/>
    <property type="match status" value="1"/>
</dbReference>
<comment type="caution">
    <text evidence="12">The sequence shown here is derived from an EMBL/GenBank/DDBJ whole genome shotgun (WGS) entry which is preliminary data.</text>
</comment>
<dbReference type="GO" id="GO:0008395">
    <property type="term" value="F:steroid hydroxylase activity"/>
    <property type="evidence" value="ECO:0007669"/>
    <property type="project" value="TreeGrafter"/>
</dbReference>
<evidence type="ECO:0000256" key="3">
    <source>
        <dbReference type="ARBA" id="ARBA00022617"/>
    </source>
</evidence>
<evidence type="ECO:0000256" key="6">
    <source>
        <dbReference type="ARBA" id="ARBA00023004"/>
    </source>
</evidence>
<evidence type="ECO:0000313" key="13">
    <source>
        <dbReference type="EMBL" id="CAF1580194.1"/>
    </source>
</evidence>
<organism evidence="12 15">
    <name type="scientific">Adineta ricciae</name>
    <name type="common">Rotifer</name>
    <dbReference type="NCBI Taxonomy" id="249248"/>
    <lineage>
        <taxon>Eukaryota</taxon>
        <taxon>Metazoa</taxon>
        <taxon>Spiralia</taxon>
        <taxon>Gnathifera</taxon>
        <taxon>Rotifera</taxon>
        <taxon>Eurotatoria</taxon>
        <taxon>Bdelloidea</taxon>
        <taxon>Adinetida</taxon>
        <taxon>Adinetidae</taxon>
        <taxon>Adineta</taxon>
    </lineage>
</organism>
<dbReference type="GO" id="GO:0020037">
    <property type="term" value="F:heme binding"/>
    <property type="evidence" value="ECO:0007669"/>
    <property type="project" value="InterPro"/>
</dbReference>
<evidence type="ECO:0000256" key="10">
    <source>
        <dbReference type="RuleBase" id="RU000461"/>
    </source>
</evidence>
<dbReference type="SUPFAM" id="SSF48264">
    <property type="entry name" value="Cytochrome P450"/>
    <property type="match status" value="1"/>
</dbReference>
<comment type="function">
    <text evidence="8">Cytochromes P450 are a group of heme-thiolate monooxygenases. They oxidize a variety of structurally unrelated compounds, including steroids, fatty acids, and xenobiotics.</text>
</comment>
<dbReference type="PROSITE" id="PS00086">
    <property type="entry name" value="CYTOCHROME_P450"/>
    <property type="match status" value="1"/>
</dbReference>
<dbReference type="FunFam" id="1.10.630.10:FF:000182">
    <property type="entry name" value="Cytochrome P450 3A4"/>
    <property type="match status" value="1"/>
</dbReference>